<evidence type="ECO:0000256" key="2">
    <source>
        <dbReference type="ARBA" id="ARBA00008670"/>
    </source>
</evidence>
<dbReference type="EMBL" id="BLXT01007586">
    <property type="protein sequence ID" value="GFO40119.1"/>
    <property type="molecule type" value="Genomic_DNA"/>
</dbReference>
<dbReference type="GO" id="GO:0005125">
    <property type="term" value="F:cytokine activity"/>
    <property type="evidence" value="ECO:0007669"/>
    <property type="project" value="UniProtKB-KW"/>
</dbReference>
<evidence type="ECO:0000313" key="8">
    <source>
        <dbReference type="EMBL" id="GFO40119.1"/>
    </source>
</evidence>
<dbReference type="GO" id="GO:0005615">
    <property type="term" value="C:extracellular space"/>
    <property type="evidence" value="ECO:0007669"/>
    <property type="project" value="UniProtKB-KW"/>
</dbReference>
<organism evidence="8 9">
    <name type="scientific">Plakobranchus ocellatus</name>
    <dbReference type="NCBI Taxonomy" id="259542"/>
    <lineage>
        <taxon>Eukaryota</taxon>
        <taxon>Metazoa</taxon>
        <taxon>Spiralia</taxon>
        <taxon>Lophotrochozoa</taxon>
        <taxon>Mollusca</taxon>
        <taxon>Gastropoda</taxon>
        <taxon>Heterobranchia</taxon>
        <taxon>Euthyneura</taxon>
        <taxon>Panpulmonata</taxon>
        <taxon>Sacoglossa</taxon>
        <taxon>Placobranchoidea</taxon>
        <taxon>Plakobranchidae</taxon>
        <taxon>Plakobranchus</taxon>
    </lineage>
</organism>
<dbReference type="InterPro" id="IPR008983">
    <property type="entry name" value="Tumour_necrosis_fac-like_dom"/>
</dbReference>
<reference evidence="8 9" key="1">
    <citation type="journal article" date="2021" name="Elife">
        <title>Chloroplast acquisition without the gene transfer in kleptoplastic sea slugs, Plakobranchus ocellatus.</title>
        <authorList>
            <person name="Maeda T."/>
            <person name="Takahashi S."/>
            <person name="Yoshida T."/>
            <person name="Shimamura S."/>
            <person name="Takaki Y."/>
            <person name="Nagai Y."/>
            <person name="Toyoda A."/>
            <person name="Suzuki Y."/>
            <person name="Arimoto A."/>
            <person name="Ishii H."/>
            <person name="Satoh N."/>
            <person name="Nishiyama T."/>
            <person name="Hasebe M."/>
            <person name="Maruyama T."/>
            <person name="Minagawa J."/>
            <person name="Obokata J."/>
            <person name="Shigenobu S."/>
        </authorList>
    </citation>
    <scope>NUCLEOTIDE SEQUENCE [LARGE SCALE GENOMIC DNA]</scope>
</reference>
<evidence type="ECO:0000256" key="5">
    <source>
        <dbReference type="SAM" id="Coils"/>
    </source>
</evidence>
<sequence>MSFSYKAPREEEEYRSNSSEKCDNWGILLQVPNKCNARFVLYRYPLGSHLTREAEQKPLHIKRKDDKYLCCAQTPEQFSALERHLTAQTEELAELMEKVTVQLETKKNQPPGSTSPTFQFSPVSAHKRLHPFHQKEQSTSAGNYKNLTFDPNSSQQTEHARGVRFTKNRLIIEYSGWYYIYCNVKYVAHLEYGGCSQFNYRTWKHYIHLIRYGENGQHTLASASTQCCEDCNFQVTTTFTGGVFHLNRLDRLYVSISEKALIVDELDSFMGIVMLGSTDAFRDSSSKKENEKDNVKGNEV</sequence>
<comment type="similarity">
    <text evidence="2">Belongs to the tumor necrosis factor family.</text>
</comment>
<feature type="coiled-coil region" evidence="5">
    <location>
        <begin position="78"/>
        <end position="109"/>
    </location>
</feature>
<dbReference type="Gene3D" id="2.60.120.40">
    <property type="match status" value="1"/>
</dbReference>
<name>A0AAV4D7D5_9GAST</name>
<evidence type="ECO:0000259" key="7">
    <source>
        <dbReference type="PROSITE" id="PS50049"/>
    </source>
</evidence>
<gene>
    <name evidence="8" type="ORF">PoB_006662400</name>
</gene>
<accession>A0AAV4D7D5</accession>
<feature type="domain" description="THD" evidence="7">
    <location>
        <begin position="123"/>
        <end position="275"/>
    </location>
</feature>
<dbReference type="SMART" id="SM00207">
    <property type="entry name" value="TNF"/>
    <property type="match status" value="1"/>
</dbReference>
<keyword evidence="5" id="KW-0175">Coiled coil</keyword>
<keyword evidence="4" id="KW-0472">Membrane</keyword>
<dbReference type="PANTHER" id="PTHR11471">
    <property type="entry name" value="TUMOR NECROSIS FACTOR FAMILY MEMBER"/>
    <property type="match status" value="1"/>
</dbReference>
<protein>
    <submittedName>
        <fullName evidence="8">Tnf ligand-like 3</fullName>
    </submittedName>
</protein>
<evidence type="ECO:0000256" key="3">
    <source>
        <dbReference type="ARBA" id="ARBA00022514"/>
    </source>
</evidence>
<dbReference type="GO" id="GO:0005164">
    <property type="term" value="F:tumor necrosis factor receptor binding"/>
    <property type="evidence" value="ECO:0007669"/>
    <property type="project" value="InterPro"/>
</dbReference>
<feature type="region of interest" description="Disordered" evidence="6">
    <location>
        <begin position="134"/>
        <end position="160"/>
    </location>
</feature>
<dbReference type="GO" id="GO:0016020">
    <property type="term" value="C:membrane"/>
    <property type="evidence" value="ECO:0007669"/>
    <property type="project" value="UniProtKB-SubCell"/>
</dbReference>
<dbReference type="GO" id="GO:0006955">
    <property type="term" value="P:immune response"/>
    <property type="evidence" value="ECO:0007669"/>
    <property type="project" value="InterPro"/>
</dbReference>
<keyword evidence="3" id="KW-0202">Cytokine</keyword>
<evidence type="ECO:0000256" key="6">
    <source>
        <dbReference type="SAM" id="MobiDB-lite"/>
    </source>
</evidence>
<proteinExistence type="inferred from homology"/>
<keyword evidence="9" id="KW-1185">Reference proteome</keyword>
<dbReference type="InterPro" id="IPR006052">
    <property type="entry name" value="TNF_dom"/>
</dbReference>
<comment type="caution">
    <text evidence="8">The sequence shown here is derived from an EMBL/GenBank/DDBJ whole genome shotgun (WGS) entry which is preliminary data.</text>
</comment>
<evidence type="ECO:0000256" key="4">
    <source>
        <dbReference type="ARBA" id="ARBA00023136"/>
    </source>
</evidence>
<dbReference type="Proteomes" id="UP000735302">
    <property type="component" value="Unassembled WGS sequence"/>
</dbReference>
<dbReference type="SUPFAM" id="SSF49842">
    <property type="entry name" value="TNF-like"/>
    <property type="match status" value="1"/>
</dbReference>
<dbReference type="PANTHER" id="PTHR11471:SF13">
    <property type="entry name" value="TNF FAMILY PROFILE DOMAIN-CONTAINING PROTEIN"/>
    <property type="match status" value="1"/>
</dbReference>
<feature type="compositionally biased region" description="Polar residues" evidence="6">
    <location>
        <begin position="137"/>
        <end position="157"/>
    </location>
</feature>
<evidence type="ECO:0000256" key="1">
    <source>
        <dbReference type="ARBA" id="ARBA00004370"/>
    </source>
</evidence>
<evidence type="ECO:0000313" key="9">
    <source>
        <dbReference type="Proteomes" id="UP000735302"/>
    </source>
</evidence>
<comment type="subcellular location">
    <subcellularLocation>
        <location evidence="1">Membrane</location>
    </subcellularLocation>
</comment>
<dbReference type="PROSITE" id="PS50049">
    <property type="entry name" value="THD_2"/>
    <property type="match status" value="1"/>
</dbReference>
<dbReference type="AlphaFoldDB" id="A0AAV4D7D5"/>
<dbReference type="Pfam" id="PF00229">
    <property type="entry name" value="TNF"/>
    <property type="match status" value="1"/>
</dbReference>